<proteinExistence type="predicted"/>
<keyword evidence="2" id="KW-1185">Reference proteome</keyword>
<feature type="non-terminal residue" evidence="1">
    <location>
        <position position="1"/>
    </location>
</feature>
<protein>
    <submittedName>
        <fullName evidence="1">Putative glutamate receptor ionotropic, delta-2-like 30</fullName>
    </submittedName>
</protein>
<sequence>GGTTVQLLKVTEQKIRRPPSSSILSRVATSRNTMAATTTHRMQQQHQQFMTCKTPPGPSAPDANSHLPPLIITPTVTFHTLLLLIITCPTASSRDLREGGMTTAARQQVEGVISQAVELVLPLLAQGTSALIVHDGSPDALEVTHRLASRLSVPLQVGDMSRLLEHPATLAAFQKDQHNSDLGLTVFVFSNVSVVGKFVTVKSHLWVTTPLLLLSLSLYHDAREVLVEVQQVRWSALLQAQHTPSGRFTHSLFTFLPFNPPDSQFHIQVYNEEMPLTRGRVFVERYLDFHGWELKVASWIDDFPFLFYDSSK</sequence>
<comment type="caution">
    <text evidence="1">The sequence shown here is derived from an EMBL/GenBank/DDBJ whole genome shotgun (WGS) entry which is preliminary data.</text>
</comment>
<gene>
    <name evidence="1" type="primary">Grid2-L30</name>
    <name evidence="1" type="ORF">Hamer_G006909</name>
</gene>
<dbReference type="AlphaFoldDB" id="A0A8J5N3I6"/>
<reference evidence="1" key="1">
    <citation type="journal article" date="2021" name="Sci. Adv.">
        <title>The American lobster genome reveals insights on longevity, neural, and immune adaptations.</title>
        <authorList>
            <person name="Polinski J.M."/>
            <person name="Zimin A.V."/>
            <person name="Clark K.F."/>
            <person name="Kohn A.B."/>
            <person name="Sadowski N."/>
            <person name="Timp W."/>
            <person name="Ptitsyn A."/>
            <person name="Khanna P."/>
            <person name="Romanova D.Y."/>
            <person name="Williams P."/>
            <person name="Greenwood S.J."/>
            <person name="Moroz L.L."/>
            <person name="Walt D.R."/>
            <person name="Bodnar A.G."/>
        </authorList>
    </citation>
    <scope>NUCLEOTIDE SEQUENCE</scope>
    <source>
        <strain evidence="1">GMGI-L3</strain>
    </source>
</reference>
<dbReference type="EMBL" id="JAHLQT010010484">
    <property type="protein sequence ID" value="KAG7172687.1"/>
    <property type="molecule type" value="Genomic_DNA"/>
</dbReference>
<dbReference type="Proteomes" id="UP000747542">
    <property type="component" value="Unassembled WGS sequence"/>
</dbReference>
<feature type="non-terminal residue" evidence="1">
    <location>
        <position position="312"/>
    </location>
</feature>
<evidence type="ECO:0000313" key="1">
    <source>
        <dbReference type="EMBL" id="KAG7172687.1"/>
    </source>
</evidence>
<evidence type="ECO:0000313" key="2">
    <source>
        <dbReference type="Proteomes" id="UP000747542"/>
    </source>
</evidence>
<accession>A0A8J5N3I6</accession>
<keyword evidence="1" id="KW-0675">Receptor</keyword>
<organism evidence="1 2">
    <name type="scientific">Homarus americanus</name>
    <name type="common">American lobster</name>
    <dbReference type="NCBI Taxonomy" id="6706"/>
    <lineage>
        <taxon>Eukaryota</taxon>
        <taxon>Metazoa</taxon>
        <taxon>Ecdysozoa</taxon>
        <taxon>Arthropoda</taxon>
        <taxon>Crustacea</taxon>
        <taxon>Multicrustacea</taxon>
        <taxon>Malacostraca</taxon>
        <taxon>Eumalacostraca</taxon>
        <taxon>Eucarida</taxon>
        <taxon>Decapoda</taxon>
        <taxon>Pleocyemata</taxon>
        <taxon>Astacidea</taxon>
        <taxon>Nephropoidea</taxon>
        <taxon>Nephropidae</taxon>
        <taxon>Homarus</taxon>
    </lineage>
</organism>
<name>A0A8J5N3I6_HOMAM</name>